<feature type="domain" description="SH3" evidence="14">
    <location>
        <begin position="872"/>
        <end position="940"/>
    </location>
</feature>
<protein>
    <recommendedName>
        <fullName evidence="10">RIMS-binding protein 2</fullName>
    </recommendedName>
</protein>
<dbReference type="PRINTS" id="PR00452">
    <property type="entry name" value="SH3DOMAIN"/>
</dbReference>
<evidence type="ECO:0000259" key="14">
    <source>
        <dbReference type="PROSITE" id="PS50002"/>
    </source>
</evidence>
<feature type="domain" description="Fibronectin type-III" evidence="15">
    <location>
        <begin position="513"/>
        <end position="614"/>
    </location>
</feature>
<dbReference type="Pfam" id="PF07653">
    <property type="entry name" value="SH3_2"/>
    <property type="match status" value="2"/>
</dbReference>
<evidence type="ECO:0000313" key="17">
    <source>
        <dbReference type="Proteomes" id="UP000694398"/>
    </source>
</evidence>
<dbReference type="GO" id="GO:0044305">
    <property type="term" value="C:calyx of Held"/>
    <property type="evidence" value="ECO:0007669"/>
    <property type="project" value="UniProtKB-ARBA"/>
</dbReference>
<evidence type="ECO:0000256" key="13">
    <source>
        <dbReference type="SAM" id="MobiDB-lite"/>
    </source>
</evidence>
<dbReference type="GO" id="GO:0005886">
    <property type="term" value="C:plasma membrane"/>
    <property type="evidence" value="ECO:0007669"/>
    <property type="project" value="UniProtKB-SubCell"/>
</dbReference>
<reference evidence="16" key="1">
    <citation type="submission" date="2025-08" db="UniProtKB">
        <authorList>
            <consortium name="Ensembl"/>
        </authorList>
    </citation>
    <scope>IDENTIFICATION</scope>
</reference>
<dbReference type="FunFam" id="2.30.30.40:FF:000006">
    <property type="entry name" value="RIMS-binding protein 2 isoform X1"/>
    <property type="match status" value="1"/>
</dbReference>
<feature type="domain" description="SH3" evidence="14">
    <location>
        <begin position="976"/>
        <end position="1043"/>
    </location>
</feature>
<accession>A0A8C2YNB3</accession>
<sequence length="1076" mass="117645">MREAAERRQQLELEHEQALAVLNAKQQEIELLQKAQVEAKKEHEGAVQLLESALDSMQCRVRELEEKCRTQSEQFHLLSRDLEKFRQHAGKIDLLGSGKVASPDIPGVPGKAFPRFMNGLATSVGKGHEGPAGHYSVTSDHTPLPGDKSEPPSSAKPSFLLRSSSPRCRFESEMDNEWNSNTSKQRYSGKVHLCVARYSYNPFDGPNENPEAELPLTAGKYLYIYGDMDEDGFYEGELLDGQRGLVPSNFVDFVQDSESRLAGTLGSEQDQNLINHSGIGVGVEGERILDLHSPTHMDLGATDNGGGSLDMNIDDIGEDIVPYPRRLTLIKQLAKSVIVGWEPPAVPPGWGTVSGYTVLVDTEPRLSLPLGARTKALVEKLDTAACTYRISVQCVTSRGSSDALQCTLLVGKDVVVAPSHLRVDGVTQISAQLSWLPTNSNYSHVVFLNEEEFDVVKAARYKYQFLNLRPNMAYKVRVLARPHQMPWQLPLEQREKKEASVEFSTLPAGPPAPPQDVTVQVGATAATVQVSWKPPVLTPTGLSNGANVTGYGVYAKGQRVAEVIFPTADSIPVELGRLRGLEAKAVTVRTLSAQGESADSAPAAVPPDLLVPPAPASRVSPPKPLASTPDTKDEHSGVHAKAEPWEQSRMPAPAHGNLLEPPGLQGAPSGRRSPSPSRILPQPQGAPVSTSVAKAMAREAAQRVAESSRLEKRSLFLERSSEGPYANSDEEDGYASPELKRRGPSVDDFLKGSELGRQPLCCHGDEYHTESSRGSDLSDILEEDEEELYSEMQLEDGGRRRPSSTSHGALKILGNPASAGRAERVERGSRRFPHGGSGPQRPRLPIDDYAGHDRLSPDFYDESELDPGAEEPPARIFVALFDYDPLTMSPNPDAAEEELPFKEGQIIKVYGDKDADGFYRGETCARLGLIPCNMVSEIQADDDEMRGQLLRQGFLPLHTPVEKTERSRRSGRPHSVSTRRMVALYDYDPRESSPNVDVEAELTFCTGDIIAVFGDIDEDGFYYGELNGQRGLVPSNFLEEVPDDVEVYLSDAPSLCSQDTALHAKAKRKKSVHFTP</sequence>
<dbReference type="CDD" id="cd12013">
    <property type="entry name" value="SH3_RIM-BP_3"/>
    <property type="match status" value="1"/>
</dbReference>
<dbReference type="SUPFAM" id="SSF49265">
    <property type="entry name" value="Fibronectin type III"/>
    <property type="match status" value="2"/>
</dbReference>
<dbReference type="PROSITE" id="PS50002">
    <property type="entry name" value="SH3"/>
    <property type="match status" value="3"/>
</dbReference>
<evidence type="ECO:0000313" key="16">
    <source>
        <dbReference type="Ensembl" id="ENSCLAP00000011256.1"/>
    </source>
</evidence>
<evidence type="ECO:0000256" key="5">
    <source>
        <dbReference type="ARBA" id="ARBA00022737"/>
    </source>
</evidence>
<dbReference type="SUPFAM" id="SSF50044">
    <property type="entry name" value="SH3-domain"/>
    <property type="match status" value="3"/>
</dbReference>
<reference evidence="16" key="2">
    <citation type="submission" date="2025-09" db="UniProtKB">
        <authorList>
            <consortium name="Ensembl"/>
        </authorList>
    </citation>
    <scope>IDENTIFICATION</scope>
</reference>
<feature type="compositionally biased region" description="Acidic residues" evidence="13">
    <location>
        <begin position="779"/>
        <end position="789"/>
    </location>
</feature>
<dbReference type="Ensembl" id="ENSCLAT00000011393.1">
    <property type="protein sequence ID" value="ENSCLAP00000011256.1"/>
    <property type="gene ID" value="ENSCLAG00000007769.1"/>
</dbReference>
<keyword evidence="12" id="KW-0175">Coiled coil</keyword>
<keyword evidence="7" id="KW-0472">Membrane</keyword>
<dbReference type="Proteomes" id="UP000694398">
    <property type="component" value="Unassembled WGS sequence"/>
</dbReference>
<feature type="compositionally biased region" description="Low complexity" evidence="13">
    <location>
        <begin position="597"/>
        <end position="608"/>
    </location>
</feature>
<evidence type="ECO:0000256" key="10">
    <source>
        <dbReference type="ARBA" id="ARBA00068024"/>
    </source>
</evidence>
<feature type="domain" description="Fibronectin type-III" evidence="15">
    <location>
        <begin position="417"/>
        <end position="508"/>
    </location>
</feature>
<dbReference type="Pfam" id="PF00041">
    <property type="entry name" value="fn3"/>
    <property type="match status" value="1"/>
</dbReference>
<dbReference type="SMART" id="SM00060">
    <property type="entry name" value="FN3"/>
    <property type="match status" value="3"/>
</dbReference>
<feature type="compositionally biased region" description="Basic and acidic residues" evidence="13">
    <location>
        <begin position="738"/>
        <end position="751"/>
    </location>
</feature>
<dbReference type="InterPro" id="IPR036116">
    <property type="entry name" value="FN3_sf"/>
</dbReference>
<organism evidence="16 17">
    <name type="scientific">Chinchilla lanigera</name>
    <name type="common">Long-tailed chinchilla</name>
    <name type="synonym">Chinchilla villidera</name>
    <dbReference type="NCBI Taxonomy" id="34839"/>
    <lineage>
        <taxon>Eukaryota</taxon>
        <taxon>Metazoa</taxon>
        <taxon>Chordata</taxon>
        <taxon>Craniata</taxon>
        <taxon>Vertebrata</taxon>
        <taxon>Euteleostomi</taxon>
        <taxon>Mammalia</taxon>
        <taxon>Eutheria</taxon>
        <taxon>Euarchontoglires</taxon>
        <taxon>Glires</taxon>
        <taxon>Rodentia</taxon>
        <taxon>Hystricomorpha</taxon>
        <taxon>Chinchillidae</taxon>
        <taxon>Chinchilla</taxon>
    </lineage>
</organism>
<dbReference type="Gene3D" id="2.30.30.40">
    <property type="entry name" value="SH3 Domains"/>
    <property type="match status" value="3"/>
</dbReference>
<comment type="subcellular location">
    <subcellularLocation>
        <location evidence="1">Cell membrane</location>
    </subcellularLocation>
    <subcellularLocation>
        <location evidence="8">Synapse</location>
    </subcellularLocation>
</comment>
<dbReference type="GO" id="GO:0099626">
    <property type="term" value="F:voltage-gated calcium channel activity involved in regulation of presynaptic cytosolic calcium levels"/>
    <property type="evidence" value="ECO:0007669"/>
    <property type="project" value="UniProtKB-ARBA"/>
</dbReference>
<dbReference type="FunFam" id="2.30.30.40:FF:000023">
    <property type="entry name" value="RIMS-binding protein 2 isoform F"/>
    <property type="match status" value="1"/>
</dbReference>
<evidence type="ECO:0000256" key="8">
    <source>
        <dbReference type="ARBA" id="ARBA00034103"/>
    </source>
</evidence>
<dbReference type="GeneTree" id="ENSGT00950000183203"/>
<dbReference type="InterPro" id="IPR036028">
    <property type="entry name" value="SH3-like_dom_sf"/>
</dbReference>
<dbReference type="GO" id="GO:0007274">
    <property type="term" value="P:neuromuscular synaptic transmission"/>
    <property type="evidence" value="ECO:0007669"/>
    <property type="project" value="TreeGrafter"/>
</dbReference>
<comment type="function">
    <text evidence="9">Plays a role in the synaptic transmission as bifunctional linker that interacts simultaneously with RIMS1, RIMS2, CACNA1D and CACNA1B.</text>
</comment>
<evidence type="ECO:0000259" key="15">
    <source>
        <dbReference type="PROSITE" id="PS50853"/>
    </source>
</evidence>
<feature type="compositionally biased region" description="Polar residues" evidence="13">
    <location>
        <begin position="151"/>
        <end position="161"/>
    </location>
</feature>
<dbReference type="InterPro" id="IPR003961">
    <property type="entry name" value="FN3_dom"/>
</dbReference>
<evidence type="ECO:0000256" key="3">
    <source>
        <dbReference type="ARBA" id="ARBA00022443"/>
    </source>
</evidence>
<dbReference type="CDD" id="cd12012">
    <property type="entry name" value="SH3_RIM-BP_2"/>
    <property type="match status" value="1"/>
</dbReference>
<keyword evidence="4" id="KW-1003">Cell membrane</keyword>
<dbReference type="SMART" id="SM00326">
    <property type="entry name" value="SH3"/>
    <property type="match status" value="3"/>
</dbReference>
<feature type="compositionally biased region" description="Basic and acidic residues" evidence="13">
    <location>
        <begin position="696"/>
        <end position="721"/>
    </location>
</feature>
<feature type="domain" description="SH3" evidence="14">
    <location>
        <begin position="189"/>
        <end position="256"/>
    </location>
</feature>
<keyword evidence="17" id="KW-1185">Reference proteome</keyword>
<keyword evidence="3 11" id="KW-0728">SH3 domain</keyword>
<dbReference type="Pfam" id="PF14604">
    <property type="entry name" value="SH3_9"/>
    <property type="match status" value="1"/>
</dbReference>
<dbReference type="FunFam" id="2.60.40.10:FF:000072">
    <property type="entry name" value="RIMS-binding protein 2 isoform X1"/>
    <property type="match status" value="1"/>
</dbReference>
<dbReference type="PROSITE" id="PS50853">
    <property type="entry name" value="FN3"/>
    <property type="match status" value="2"/>
</dbReference>
<comment type="similarity">
    <text evidence="2">Belongs to the RIMBP family.</text>
</comment>
<dbReference type="AlphaFoldDB" id="A0A8C2YNB3"/>
<evidence type="ECO:0000256" key="12">
    <source>
        <dbReference type="SAM" id="Coils"/>
    </source>
</evidence>
<dbReference type="FunFam" id="2.60.40.10:FF:000643">
    <property type="entry name" value="RIMS-binding protein 2 isoform X1"/>
    <property type="match status" value="1"/>
</dbReference>
<dbReference type="PANTHER" id="PTHR14234:SF18">
    <property type="entry name" value="RIMS-BINDING PROTEIN 2"/>
    <property type="match status" value="1"/>
</dbReference>
<feature type="region of interest" description="Disordered" evidence="13">
    <location>
        <begin position="124"/>
        <end position="161"/>
    </location>
</feature>
<dbReference type="Pfam" id="PF25523">
    <property type="entry name" value="Ig_RIMBP2"/>
    <property type="match status" value="1"/>
</dbReference>
<dbReference type="InterPro" id="IPR040325">
    <property type="entry name" value="RIMBP1/2/3"/>
</dbReference>
<dbReference type="InterPro" id="IPR013783">
    <property type="entry name" value="Ig-like_fold"/>
</dbReference>
<evidence type="ECO:0000256" key="4">
    <source>
        <dbReference type="ARBA" id="ARBA00022475"/>
    </source>
</evidence>
<feature type="compositionally biased region" description="Basic and acidic residues" evidence="13">
    <location>
        <begin position="844"/>
        <end position="853"/>
    </location>
</feature>
<feature type="region of interest" description="Disordered" evidence="13">
    <location>
        <begin position="594"/>
        <end position="853"/>
    </location>
</feature>
<dbReference type="InterPro" id="IPR035755">
    <property type="entry name" value="RIM-BP_SH3_3"/>
</dbReference>
<evidence type="ECO:0000256" key="6">
    <source>
        <dbReference type="ARBA" id="ARBA00023018"/>
    </source>
</evidence>
<gene>
    <name evidence="16" type="primary">RIMBP2</name>
</gene>
<evidence type="ECO:0000256" key="11">
    <source>
        <dbReference type="PROSITE-ProRule" id="PRU00192"/>
    </source>
</evidence>
<dbReference type="InterPro" id="IPR057884">
    <property type="entry name" value="FN3_RIM-BP1/2/3"/>
</dbReference>
<proteinExistence type="inferred from homology"/>
<dbReference type="CDD" id="cd00063">
    <property type="entry name" value="FN3"/>
    <property type="match status" value="3"/>
</dbReference>
<dbReference type="CDD" id="cd12014">
    <property type="entry name" value="SH3_RIM-BP_1"/>
    <property type="match status" value="1"/>
</dbReference>
<evidence type="ECO:0000256" key="1">
    <source>
        <dbReference type="ARBA" id="ARBA00004236"/>
    </source>
</evidence>
<dbReference type="Gene3D" id="2.60.40.10">
    <property type="entry name" value="Immunoglobulins"/>
    <property type="match status" value="3"/>
</dbReference>
<feature type="compositionally biased region" description="Low complexity" evidence="13">
    <location>
        <begin position="668"/>
        <end position="678"/>
    </location>
</feature>
<evidence type="ECO:0000256" key="2">
    <source>
        <dbReference type="ARBA" id="ARBA00010749"/>
    </source>
</evidence>
<dbReference type="InterPro" id="IPR001452">
    <property type="entry name" value="SH3_domain"/>
</dbReference>
<feature type="compositionally biased region" description="Basic and acidic residues" evidence="13">
    <location>
        <begin position="630"/>
        <end position="646"/>
    </location>
</feature>
<keyword evidence="5" id="KW-0677">Repeat</keyword>
<dbReference type="PANTHER" id="PTHR14234">
    <property type="entry name" value="RIM BINDING PROTEIN-RELATED"/>
    <property type="match status" value="1"/>
</dbReference>
<evidence type="ECO:0000256" key="7">
    <source>
        <dbReference type="ARBA" id="ARBA00023136"/>
    </source>
</evidence>
<feature type="compositionally biased region" description="Basic and acidic residues" evidence="13">
    <location>
        <begin position="763"/>
        <end position="773"/>
    </location>
</feature>
<evidence type="ECO:0000256" key="9">
    <source>
        <dbReference type="ARBA" id="ARBA00054159"/>
    </source>
</evidence>
<name>A0A8C2YNB3_CHILA</name>
<dbReference type="InterPro" id="IPR035753">
    <property type="entry name" value="RIM-BP_SH3_2"/>
</dbReference>
<dbReference type="FunFam" id="2.30.30.40:FF:000016">
    <property type="entry name" value="RIMS-binding protein 2 isoform X2"/>
    <property type="match status" value="1"/>
</dbReference>
<keyword evidence="6" id="KW-0770">Synapse</keyword>
<feature type="coiled-coil region" evidence="12">
    <location>
        <begin position="1"/>
        <end position="74"/>
    </location>
</feature>